<dbReference type="PANTHER" id="PTHR30345:SF0">
    <property type="entry name" value="DNA DAMAGE-REPAIR_TOLERATION PROTEIN DRT102"/>
    <property type="match status" value="1"/>
</dbReference>
<dbReference type="SUPFAM" id="SSF89623">
    <property type="entry name" value="Ribose/Galactose isomerase RpiB/AlsB"/>
    <property type="match status" value="1"/>
</dbReference>
<dbReference type="GO" id="GO:0019316">
    <property type="term" value="P:D-allose catabolic process"/>
    <property type="evidence" value="ECO:0007669"/>
    <property type="project" value="TreeGrafter"/>
</dbReference>
<dbReference type="InterPro" id="IPR003500">
    <property type="entry name" value="RpiB_LacA_LacB"/>
</dbReference>
<sequence>MIQNLAIASDHAGYKLKNYIVNNLKREINIKDFGTNNEESCDFPDFAKEVCDFVLNNESSRGLLICGSGVGMSIAANKINGIRAANVIDKDTAIQSVEHNDVNVLCLGANNINEENVINIVESFLDAMLIKEERYLRRISKFED</sequence>
<dbReference type="EMBL" id="KT201089">
    <property type="protein sequence ID" value="ALS56169.1"/>
    <property type="molecule type" value="Genomic_DNA"/>
</dbReference>
<reference evidence="3" key="1">
    <citation type="journal article" date="2016" name="ISME J.">
        <title>Functional metagenomic screen reveals new and diverse microbial rhodopsins.</title>
        <authorList>
            <person name="Pushkarev A."/>
            <person name="Beja O."/>
        </authorList>
    </citation>
    <scope>NUCLEOTIDE SEQUENCE</scope>
</reference>
<evidence type="ECO:0000313" key="3">
    <source>
        <dbReference type="EMBL" id="ALS56169.1"/>
    </source>
</evidence>
<dbReference type="Pfam" id="PF02502">
    <property type="entry name" value="LacAB_rpiB"/>
    <property type="match status" value="1"/>
</dbReference>
<feature type="active site" description="Proton acceptor" evidence="2">
    <location>
        <position position="66"/>
    </location>
</feature>
<feature type="active site" description="Proton donor" evidence="2">
    <location>
        <position position="99"/>
    </location>
</feature>
<dbReference type="NCBIfam" id="TIGR00689">
    <property type="entry name" value="rpiB_lacA_lacB"/>
    <property type="match status" value="1"/>
</dbReference>
<comment type="similarity">
    <text evidence="1">Belongs to the LacAB/RpiB family.</text>
</comment>
<accession>A0A0U2M5R3</accession>
<dbReference type="InterPro" id="IPR036569">
    <property type="entry name" value="RpiB_LacA_LacB_sf"/>
</dbReference>
<dbReference type="GO" id="GO:0004751">
    <property type="term" value="F:ribose-5-phosphate isomerase activity"/>
    <property type="evidence" value="ECO:0007669"/>
    <property type="project" value="TreeGrafter"/>
</dbReference>
<protein>
    <submittedName>
        <fullName evidence="3">Uncharacterized protein</fullName>
    </submittedName>
</protein>
<proteinExistence type="inferred from homology"/>
<organism evidence="3">
    <name type="scientific">uncultured bacterium EIL26B11</name>
    <dbReference type="NCBI Taxonomy" id="1768201"/>
    <lineage>
        <taxon>Bacteria</taxon>
        <taxon>environmental samples</taxon>
    </lineage>
</organism>
<dbReference type="GO" id="GO:0009052">
    <property type="term" value="P:pentose-phosphate shunt, non-oxidative branch"/>
    <property type="evidence" value="ECO:0007669"/>
    <property type="project" value="TreeGrafter"/>
</dbReference>
<evidence type="ECO:0000256" key="1">
    <source>
        <dbReference type="ARBA" id="ARBA00008754"/>
    </source>
</evidence>
<dbReference type="AlphaFoldDB" id="A0A0U2M5R3"/>
<evidence type="ECO:0000256" key="2">
    <source>
        <dbReference type="PIRSR" id="PIRSR005384-1"/>
    </source>
</evidence>
<dbReference type="Gene3D" id="3.40.1400.10">
    <property type="entry name" value="Sugar-phosphate isomerase, RpiB/LacA/LacB"/>
    <property type="match status" value="1"/>
</dbReference>
<name>A0A0U2M5R3_9BACT</name>
<dbReference type="PANTHER" id="PTHR30345">
    <property type="entry name" value="RIBOSE-5-PHOSPHATE ISOMERASE B"/>
    <property type="match status" value="1"/>
</dbReference>
<dbReference type="PIRSF" id="PIRSF005384">
    <property type="entry name" value="RpiB_LacA_B"/>
    <property type="match status" value="1"/>
</dbReference>
<dbReference type="NCBIfam" id="NF004051">
    <property type="entry name" value="PRK05571.1"/>
    <property type="match status" value="1"/>
</dbReference>